<gene>
    <name evidence="1" type="ORF">F2P81_023611</name>
</gene>
<accession>A0A6A4RWW5</accession>
<evidence type="ECO:0000313" key="2">
    <source>
        <dbReference type="Proteomes" id="UP000438429"/>
    </source>
</evidence>
<dbReference type="Proteomes" id="UP000438429">
    <property type="component" value="Unassembled WGS sequence"/>
</dbReference>
<name>A0A6A4RWW5_SCOMX</name>
<organism evidence="1 2">
    <name type="scientific">Scophthalmus maximus</name>
    <name type="common">Turbot</name>
    <name type="synonym">Psetta maxima</name>
    <dbReference type="NCBI Taxonomy" id="52904"/>
    <lineage>
        <taxon>Eukaryota</taxon>
        <taxon>Metazoa</taxon>
        <taxon>Chordata</taxon>
        <taxon>Craniata</taxon>
        <taxon>Vertebrata</taxon>
        <taxon>Euteleostomi</taxon>
        <taxon>Actinopterygii</taxon>
        <taxon>Neopterygii</taxon>
        <taxon>Teleostei</taxon>
        <taxon>Neoteleostei</taxon>
        <taxon>Acanthomorphata</taxon>
        <taxon>Carangaria</taxon>
        <taxon>Pleuronectiformes</taxon>
        <taxon>Pleuronectoidei</taxon>
        <taxon>Scophthalmidae</taxon>
        <taxon>Scophthalmus</taxon>
    </lineage>
</organism>
<comment type="caution">
    <text evidence="1">The sequence shown here is derived from an EMBL/GenBank/DDBJ whole genome shotgun (WGS) entry which is preliminary data.</text>
</comment>
<sequence length="81" mass="8757">MSVVPSRVPSQQNRRSIHLVSSVLQRSGIVLFLSPPLVSSDSHPSTLSLELIFIGNSILDPVVVPHLICNRKNDPSNDGTS</sequence>
<dbReference type="AlphaFoldDB" id="A0A6A4RWW5"/>
<protein>
    <submittedName>
        <fullName evidence="1">Uncharacterized protein</fullName>
    </submittedName>
</protein>
<dbReference type="EMBL" id="VEVO01000021">
    <property type="protein sequence ID" value="KAF0024809.1"/>
    <property type="molecule type" value="Genomic_DNA"/>
</dbReference>
<proteinExistence type="predicted"/>
<reference evidence="1 2" key="1">
    <citation type="submission" date="2019-06" db="EMBL/GenBank/DDBJ databases">
        <title>Draft genomes of female and male turbot (Scophthalmus maximus).</title>
        <authorList>
            <person name="Xu H."/>
            <person name="Xu X.-W."/>
            <person name="Shao C."/>
            <person name="Chen S."/>
        </authorList>
    </citation>
    <scope>NUCLEOTIDE SEQUENCE [LARGE SCALE GENOMIC DNA]</scope>
    <source>
        <strain evidence="1">Ysfricsl-2016a</strain>
        <tissue evidence="1">Blood</tissue>
    </source>
</reference>
<evidence type="ECO:0000313" key="1">
    <source>
        <dbReference type="EMBL" id="KAF0024809.1"/>
    </source>
</evidence>